<dbReference type="InterPro" id="IPR014284">
    <property type="entry name" value="RNA_pol_sigma-70_dom"/>
</dbReference>
<evidence type="ECO:0000256" key="1">
    <source>
        <dbReference type="ARBA" id="ARBA00010641"/>
    </source>
</evidence>
<dbReference type="Gene3D" id="1.10.10.10">
    <property type="entry name" value="Winged helix-like DNA-binding domain superfamily/Winged helix DNA-binding domain"/>
    <property type="match status" value="1"/>
</dbReference>
<dbReference type="PANTHER" id="PTHR43133:SF60">
    <property type="entry name" value="RNA POLYMERASE SIGMA FACTOR SIGV"/>
    <property type="match status" value="1"/>
</dbReference>
<dbReference type="SUPFAM" id="SSF88946">
    <property type="entry name" value="Sigma2 domain of RNA polymerase sigma factors"/>
    <property type="match status" value="1"/>
</dbReference>
<dbReference type="InterPro" id="IPR013249">
    <property type="entry name" value="RNA_pol_sigma70_r4_t2"/>
</dbReference>
<dbReference type="Proteomes" id="UP001629536">
    <property type="component" value="Unassembled WGS sequence"/>
</dbReference>
<evidence type="ECO:0000256" key="2">
    <source>
        <dbReference type="ARBA" id="ARBA00023015"/>
    </source>
</evidence>
<accession>A0ABW9F8J6</accession>
<proteinExistence type="inferred from homology"/>
<evidence type="ECO:0000256" key="3">
    <source>
        <dbReference type="ARBA" id="ARBA00023082"/>
    </source>
</evidence>
<dbReference type="PANTHER" id="PTHR43133">
    <property type="entry name" value="RNA POLYMERASE ECF-TYPE SIGMA FACTO"/>
    <property type="match status" value="1"/>
</dbReference>
<evidence type="ECO:0000313" key="7">
    <source>
        <dbReference type="EMBL" id="MFM1525741.1"/>
    </source>
</evidence>
<keyword evidence="8" id="KW-1185">Reference proteome</keyword>
<dbReference type="InterPro" id="IPR039425">
    <property type="entry name" value="RNA_pol_sigma-70-like"/>
</dbReference>
<dbReference type="SUPFAM" id="SSF88659">
    <property type="entry name" value="Sigma3 and sigma4 domains of RNA polymerase sigma factors"/>
    <property type="match status" value="1"/>
</dbReference>
<dbReference type="InterPro" id="IPR036388">
    <property type="entry name" value="WH-like_DNA-bd_sf"/>
</dbReference>
<evidence type="ECO:0000259" key="6">
    <source>
        <dbReference type="Pfam" id="PF08281"/>
    </source>
</evidence>
<feature type="domain" description="RNA polymerase sigma factor 70 region 4 type 2" evidence="6">
    <location>
        <begin position="102"/>
        <end position="151"/>
    </location>
</feature>
<dbReference type="InterPro" id="IPR013325">
    <property type="entry name" value="RNA_pol_sigma_r2"/>
</dbReference>
<dbReference type="Gene3D" id="1.10.1740.10">
    <property type="match status" value="1"/>
</dbReference>
<sequence length="163" mass="19800">MEKIEIIYKMYSKLMLKESYFILNDFYLAQDALSEAFIKIMKNMNKIDINDFYKTKKYCIKIIRNCSIDIYKKNKFEQCKDFTIDNINNEYNDEYSREIFDNIYSILLQIPEKYSKIIIMKIEGYSYLEISNKTGKNIQNVRQIYSRGRKMILKKLNNYNKKL</sequence>
<dbReference type="InterPro" id="IPR007627">
    <property type="entry name" value="RNA_pol_sigma70_r2"/>
</dbReference>
<dbReference type="Pfam" id="PF08281">
    <property type="entry name" value="Sigma70_r4_2"/>
    <property type="match status" value="1"/>
</dbReference>
<evidence type="ECO:0000256" key="4">
    <source>
        <dbReference type="ARBA" id="ARBA00023163"/>
    </source>
</evidence>
<evidence type="ECO:0000313" key="8">
    <source>
        <dbReference type="Proteomes" id="UP001629536"/>
    </source>
</evidence>
<feature type="domain" description="RNA polymerase sigma-70 region 2" evidence="5">
    <location>
        <begin position="8"/>
        <end position="75"/>
    </location>
</feature>
<dbReference type="InterPro" id="IPR013324">
    <property type="entry name" value="RNA_pol_sigma_r3/r4-like"/>
</dbReference>
<dbReference type="RefSeq" id="WP_408127129.1">
    <property type="nucleotide sequence ID" value="NZ_JBFNFH010000045.1"/>
</dbReference>
<dbReference type="NCBIfam" id="TIGR02937">
    <property type="entry name" value="sigma70-ECF"/>
    <property type="match status" value="1"/>
</dbReference>
<dbReference type="Pfam" id="PF04542">
    <property type="entry name" value="Sigma70_r2"/>
    <property type="match status" value="1"/>
</dbReference>
<comment type="caution">
    <text evidence="7">The sequence shown here is derived from an EMBL/GenBank/DDBJ whole genome shotgun (WGS) entry which is preliminary data.</text>
</comment>
<comment type="similarity">
    <text evidence="1">Belongs to the sigma-70 factor family. ECF subfamily.</text>
</comment>
<keyword evidence="2" id="KW-0805">Transcription regulation</keyword>
<protein>
    <submittedName>
        <fullName evidence="7">Sigma-70 family RNA polymerase sigma factor</fullName>
    </submittedName>
</protein>
<keyword evidence="3" id="KW-0731">Sigma factor</keyword>
<dbReference type="EMBL" id="JBFNFH010000045">
    <property type="protein sequence ID" value="MFM1525741.1"/>
    <property type="molecule type" value="Genomic_DNA"/>
</dbReference>
<gene>
    <name evidence="7" type="ORF">ABGF40_08785</name>
</gene>
<reference evidence="7 8" key="1">
    <citation type="journal article" date="2024" name="Front. Microbiol.">
        <title>Pangenomic and biochemical analyses of Helcococcus ovis reveal widespread tetracycline resistance and a novel bacterial species, Helcococcus bovis.</title>
        <authorList>
            <person name="Cunha F."/>
            <person name="Zhai Y."/>
            <person name="Casaro S."/>
            <person name="Jones K.L."/>
            <person name="Hernandez M."/>
            <person name="Bisinotto R.S."/>
            <person name="Kariyawasam S."/>
            <person name="Brown M.B."/>
            <person name="Phillips A."/>
            <person name="Jeong K.C."/>
            <person name="Galvao K.N."/>
        </authorList>
    </citation>
    <scope>NUCLEOTIDE SEQUENCE [LARGE SCALE GENOMIC DNA]</scope>
    <source>
        <strain evidence="7 8">KG197</strain>
    </source>
</reference>
<name>A0ABW9F8J6_9FIRM</name>
<evidence type="ECO:0000259" key="5">
    <source>
        <dbReference type="Pfam" id="PF04542"/>
    </source>
</evidence>
<organism evidence="7 8">
    <name type="scientific">Helcococcus bovis</name>
    <dbReference type="NCBI Taxonomy" id="3153252"/>
    <lineage>
        <taxon>Bacteria</taxon>
        <taxon>Bacillati</taxon>
        <taxon>Bacillota</taxon>
        <taxon>Tissierellia</taxon>
        <taxon>Tissierellales</taxon>
        <taxon>Peptoniphilaceae</taxon>
        <taxon>Helcococcus</taxon>
    </lineage>
</organism>
<keyword evidence="4" id="KW-0804">Transcription</keyword>